<reference evidence="4" key="1">
    <citation type="journal article" date="2014" name="Science">
        <title>Ancient hybridizations among the ancestral genomes of bread wheat.</title>
        <authorList>
            <consortium name="International Wheat Genome Sequencing Consortium,"/>
            <person name="Marcussen T."/>
            <person name="Sandve S.R."/>
            <person name="Heier L."/>
            <person name="Spannagl M."/>
            <person name="Pfeifer M."/>
            <person name="Jakobsen K.S."/>
            <person name="Wulff B.B."/>
            <person name="Steuernagel B."/>
            <person name="Mayer K.F."/>
            <person name="Olsen O.A."/>
        </authorList>
    </citation>
    <scope>NUCLEOTIDE SEQUENCE [LARGE SCALE GENOMIC DNA]</scope>
    <source>
        <strain evidence="4">cv. AL8/78</strain>
    </source>
</reference>
<comment type="catalytic activity">
    <reaction evidence="1">
        <text>[protein]-peptidylproline (omega=180) = [protein]-peptidylproline (omega=0)</text>
        <dbReference type="Rhea" id="RHEA:16237"/>
        <dbReference type="Rhea" id="RHEA-COMP:10747"/>
        <dbReference type="Rhea" id="RHEA-COMP:10748"/>
        <dbReference type="ChEBI" id="CHEBI:83833"/>
        <dbReference type="ChEBI" id="CHEBI:83834"/>
        <dbReference type="EC" id="5.2.1.8"/>
    </reaction>
</comment>
<dbReference type="PANTHER" id="PTHR47862:SF2">
    <property type="entry name" value="PEPTIDYLPROLYL ISOMERASE"/>
    <property type="match status" value="1"/>
</dbReference>
<evidence type="ECO:0000313" key="3">
    <source>
        <dbReference type="EnsemblPlants" id="AET5Gv20621000.11"/>
    </source>
</evidence>
<dbReference type="PANTHER" id="PTHR47862">
    <property type="entry name" value="PEPTIDYL-PROLYL CIS-TRANS ISOMERASE FKBP18, CHLOROPLASTIC"/>
    <property type="match status" value="1"/>
</dbReference>
<dbReference type="STRING" id="200361.A0A453L3S6"/>
<dbReference type="GO" id="GO:0009543">
    <property type="term" value="C:chloroplast thylakoid lumen"/>
    <property type="evidence" value="ECO:0007669"/>
    <property type="project" value="TreeGrafter"/>
</dbReference>
<reference evidence="3" key="4">
    <citation type="submission" date="2019-03" db="UniProtKB">
        <authorList>
            <consortium name="EnsemblPlants"/>
        </authorList>
    </citation>
    <scope>IDENTIFICATION</scope>
</reference>
<protein>
    <recommendedName>
        <fullName evidence="1">peptidylprolyl isomerase</fullName>
        <ecNumber evidence="1">5.2.1.8</ecNumber>
    </recommendedName>
</protein>
<evidence type="ECO:0000259" key="2">
    <source>
        <dbReference type="PROSITE" id="PS50059"/>
    </source>
</evidence>
<evidence type="ECO:0000313" key="4">
    <source>
        <dbReference type="Proteomes" id="UP000015105"/>
    </source>
</evidence>
<evidence type="ECO:0000256" key="1">
    <source>
        <dbReference type="PROSITE-ProRule" id="PRU00277"/>
    </source>
</evidence>
<proteinExistence type="predicted"/>
<name>A0A453L3S6_AEGTS</name>
<dbReference type="InterPro" id="IPR046357">
    <property type="entry name" value="PPIase_dom_sf"/>
</dbReference>
<dbReference type="EC" id="5.2.1.8" evidence="1"/>
<dbReference type="Gene3D" id="3.10.50.40">
    <property type="match status" value="1"/>
</dbReference>
<dbReference type="Gramene" id="AET5Gv20621000.11">
    <property type="protein sequence ID" value="AET5Gv20621000.11"/>
    <property type="gene ID" value="AET5Gv20621000"/>
</dbReference>
<dbReference type="AlphaFoldDB" id="A0A453L3S6"/>
<dbReference type="GO" id="GO:0003755">
    <property type="term" value="F:peptidyl-prolyl cis-trans isomerase activity"/>
    <property type="evidence" value="ECO:0007669"/>
    <property type="project" value="UniProtKB-KW"/>
</dbReference>
<reference evidence="3" key="3">
    <citation type="journal article" date="2017" name="Nature">
        <title>Genome sequence of the progenitor of the wheat D genome Aegilops tauschii.</title>
        <authorList>
            <person name="Luo M.C."/>
            <person name="Gu Y.Q."/>
            <person name="Puiu D."/>
            <person name="Wang H."/>
            <person name="Twardziok S.O."/>
            <person name="Deal K.R."/>
            <person name="Huo N."/>
            <person name="Zhu T."/>
            <person name="Wang L."/>
            <person name="Wang Y."/>
            <person name="McGuire P.E."/>
            <person name="Liu S."/>
            <person name="Long H."/>
            <person name="Ramasamy R.K."/>
            <person name="Rodriguez J.C."/>
            <person name="Van S.L."/>
            <person name="Yuan L."/>
            <person name="Wang Z."/>
            <person name="Xia Z."/>
            <person name="Xiao L."/>
            <person name="Anderson O.D."/>
            <person name="Ouyang S."/>
            <person name="Liang Y."/>
            <person name="Zimin A.V."/>
            <person name="Pertea G."/>
            <person name="Qi P."/>
            <person name="Bennetzen J.L."/>
            <person name="Dai X."/>
            <person name="Dawson M.W."/>
            <person name="Muller H.G."/>
            <person name="Kugler K."/>
            <person name="Rivarola-Duarte L."/>
            <person name="Spannagl M."/>
            <person name="Mayer K.F.X."/>
            <person name="Lu F.H."/>
            <person name="Bevan M.W."/>
            <person name="Leroy P."/>
            <person name="Li P."/>
            <person name="You F.M."/>
            <person name="Sun Q."/>
            <person name="Liu Z."/>
            <person name="Lyons E."/>
            <person name="Wicker T."/>
            <person name="Salzberg S.L."/>
            <person name="Devos K.M."/>
            <person name="Dvorak J."/>
        </authorList>
    </citation>
    <scope>NUCLEOTIDE SEQUENCE [LARGE SCALE GENOMIC DNA]</scope>
    <source>
        <strain evidence="3">cv. AL8/78</strain>
    </source>
</reference>
<dbReference type="SUPFAM" id="SSF54534">
    <property type="entry name" value="FKBP-like"/>
    <property type="match status" value="1"/>
</dbReference>
<organism evidence="3 4">
    <name type="scientific">Aegilops tauschii subsp. strangulata</name>
    <name type="common">Goatgrass</name>
    <dbReference type="NCBI Taxonomy" id="200361"/>
    <lineage>
        <taxon>Eukaryota</taxon>
        <taxon>Viridiplantae</taxon>
        <taxon>Streptophyta</taxon>
        <taxon>Embryophyta</taxon>
        <taxon>Tracheophyta</taxon>
        <taxon>Spermatophyta</taxon>
        <taxon>Magnoliopsida</taxon>
        <taxon>Liliopsida</taxon>
        <taxon>Poales</taxon>
        <taxon>Poaceae</taxon>
        <taxon>BOP clade</taxon>
        <taxon>Pooideae</taxon>
        <taxon>Triticodae</taxon>
        <taxon>Triticeae</taxon>
        <taxon>Triticinae</taxon>
        <taxon>Aegilops</taxon>
    </lineage>
</organism>
<reference evidence="4" key="2">
    <citation type="journal article" date="2017" name="Nat. Plants">
        <title>The Aegilops tauschii genome reveals multiple impacts of transposons.</title>
        <authorList>
            <person name="Zhao G."/>
            <person name="Zou C."/>
            <person name="Li K."/>
            <person name="Wang K."/>
            <person name="Li T."/>
            <person name="Gao L."/>
            <person name="Zhang X."/>
            <person name="Wang H."/>
            <person name="Yang Z."/>
            <person name="Liu X."/>
            <person name="Jiang W."/>
            <person name="Mao L."/>
            <person name="Kong X."/>
            <person name="Jiao Y."/>
            <person name="Jia J."/>
        </authorList>
    </citation>
    <scope>NUCLEOTIDE SEQUENCE [LARGE SCALE GENOMIC DNA]</scope>
    <source>
        <strain evidence="4">cv. AL8/78</strain>
    </source>
</reference>
<keyword evidence="1" id="KW-0413">Isomerase</keyword>
<dbReference type="Proteomes" id="UP000015105">
    <property type="component" value="Chromosome 5D"/>
</dbReference>
<dbReference type="Pfam" id="PF00254">
    <property type="entry name" value="FKBP_C"/>
    <property type="match status" value="1"/>
</dbReference>
<dbReference type="InterPro" id="IPR001179">
    <property type="entry name" value="PPIase_FKBP_dom"/>
</dbReference>
<accession>A0A453L3S6</accession>
<sequence length="220" mass="22845">MELSSLLPSLSPRRALRLSFSTASKTPRRPRPAAFACRADASPEGPITRRWFASLAAATAAVGISVAGGGGAGAVSTSRRVFRSSKIPESDFITLPNGIKYQLISSTGCRMVSASGQSHGVHYVAKWKGITFMTSRQGLGVTGGTPYGFDVGNSERGNVLKGLDLGVEGMKVGGQRLVIVPPELAYGKKGVQEIPPNATIELVASVTLLGCGVGDGWDLG</sequence>
<keyword evidence="4" id="KW-1185">Reference proteome</keyword>
<dbReference type="EnsemblPlants" id="AET5Gv20621000.11">
    <property type="protein sequence ID" value="AET5Gv20621000.11"/>
    <property type="gene ID" value="AET5Gv20621000"/>
</dbReference>
<dbReference type="InterPro" id="IPR044180">
    <property type="entry name" value="FKBP18-like"/>
</dbReference>
<feature type="domain" description="PPIase FKBP-type" evidence="2">
    <location>
        <begin position="116"/>
        <end position="200"/>
    </location>
</feature>
<keyword evidence="1" id="KW-0697">Rotamase</keyword>
<dbReference type="PROSITE" id="PS50059">
    <property type="entry name" value="FKBP_PPIASE"/>
    <property type="match status" value="1"/>
</dbReference>
<reference evidence="3" key="5">
    <citation type="journal article" date="2021" name="G3 (Bethesda)">
        <title>Aegilops tauschii genome assembly Aet v5.0 features greater sequence contiguity and improved annotation.</title>
        <authorList>
            <person name="Wang L."/>
            <person name="Zhu T."/>
            <person name="Rodriguez J.C."/>
            <person name="Deal K.R."/>
            <person name="Dubcovsky J."/>
            <person name="McGuire P.E."/>
            <person name="Lux T."/>
            <person name="Spannagl M."/>
            <person name="Mayer K.F.X."/>
            <person name="Baldrich P."/>
            <person name="Meyers B.C."/>
            <person name="Huo N."/>
            <person name="Gu Y.Q."/>
            <person name="Zhou H."/>
            <person name="Devos K.M."/>
            <person name="Bennetzen J.L."/>
            <person name="Unver T."/>
            <person name="Budak H."/>
            <person name="Gulick P.J."/>
            <person name="Galiba G."/>
            <person name="Kalapos B."/>
            <person name="Nelson D.R."/>
            <person name="Li P."/>
            <person name="You F.M."/>
            <person name="Luo M.C."/>
            <person name="Dvorak J."/>
        </authorList>
    </citation>
    <scope>NUCLEOTIDE SEQUENCE [LARGE SCALE GENOMIC DNA]</scope>
    <source>
        <strain evidence="3">cv. AL8/78</strain>
    </source>
</reference>